<gene>
    <name evidence="3" type="ORF">SPARVUS_LOCUS14504451</name>
</gene>
<dbReference type="InterPro" id="IPR043504">
    <property type="entry name" value="Peptidase_S1_PA_chymotrypsin"/>
</dbReference>
<sequence>LETPLVLGASVGVICLPENKEEPTDNGCLTAGWGVLKGSQYAKVLQQARIPLVSKEECMKFWKEDLTEGNVCAGGAGASSCLGDSGGPLICKMKNKYML</sequence>
<evidence type="ECO:0000313" key="4">
    <source>
        <dbReference type="Proteomes" id="UP001162483"/>
    </source>
</evidence>
<reference evidence="3" key="1">
    <citation type="submission" date="2023-05" db="EMBL/GenBank/DDBJ databases">
        <authorList>
            <person name="Stuckert A."/>
        </authorList>
    </citation>
    <scope>NUCLEOTIDE SEQUENCE</scope>
</reference>
<comment type="caution">
    <text evidence="3">The sequence shown here is derived from an EMBL/GenBank/DDBJ whole genome shotgun (WGS) entry which is preliminary data.</text>
</comment>
<dbReference type="PANTHER" id="PTHR24250">
    <property type="entry name" value="CHYMOTRYPSIN-RELATED"/>
    <property type="match status" value="1"/>
</dbReference>
<accession>A0ABN9GPW4</accession>
<protein>
    <recommendedName>
        <fullName evidence="2">Peptidase S1 domain-containing protein</fullName>
    </recommendedName>
</protein>
<name>A0ABN9GPW4_9NEOB</name>
<keyword evidence="1" id="KW-1015">Disulfide bond</keyword>
<dbReference type="PANTHER" id="PTHR24250:SF50">
    <property type="entry name" value="PEPTIDASE S1 DOMAIN-CONTAINING PROTEIN"/>
    <property type="match status" value="1"/>
</dbReference>
<evidence type="ECO:0000256" key="1">
    <source>
        <dbReference type="ARBA" id="ARBA00023157"/>
    </source>
</evidence>
<evidence type="ECO:0000313" key="3">
    <source>
        <dbReference type="EMBL" id="CAI9611154.1"/>
    </source>
</evidence>
<dbReference type="EMBL" id="CATNWA010019079">
    <property type="protein sequence ID" value="CAI9611154.1"/>
    <property type="molecule type" value="Genomic_DNA"/>
</dbReference>
<dbReference type="Proteomes" id="UP001162483">
    <property type="component" value="Unassembled WGS sequence"/>
</dbReference>
<feature type="non-terminal residue" evidence="3">
    <location>
        <position position="99"/>
    </location>
</feature>
<dbReference type="Pfam" id="PF00089">
    <property type="entry name" value="Trypsin"/>
    <property type="match status" value="1"/>
</dbReference>
<proteinExistence type="predicted"/>
<keyword evidence="4" id="KW-1185">Reference proteome</keyword>
<dbReference type="Gene3D" id="2.40.10.10">
    <property type="entry name" value="Trypsin-like serine proteases"/>
    <property type="match status" value="1"/>
</dbReference>
<dbReference type="InterPro" id="IPR033116">
    <property type="entry name" value="TRYPSIN_SER"/>
</dbReference>
<evidence type="ECO:0000259" key="2">
    <source>
        <dbReference type="PROSITE" id="PS50240"/>
    </source>
</evidence>
<dbReference type="PROSITE" id="PS50240">
    <property type="entry name" value="TRYPSIN_DOM"/>
    <property type="match status" value="1"/>
</dbReference>
<feature type="domain" description="Peptidase S1" evidence="2">
    <location>
        <begin position="1"/>
        <end position="99"/>
    </location>
</feature>
<dbReference type="InterPro" id="IPR009003">
    <property type="entry name" value="Peptidase_S1_PA"/>
</dbReference>
<dbReference type="InterPro" id="IPR001254">
    <property type="entry name" value="Trypsin_dom"/>
</dbReference>
<dbReference type="SUPFAM" id="SSF50494">
    <property type="entry name" value="Trypsin-like serine proteases"/>
    <property type="match status" value="1"/>
</dbReference>
<organism evidence="3 4">
    <name type="scientific">Staurois parvus</name>
    <dbReference type="NCBI Taxonomy" id="386267"/>
    <lineage>
        <taxon>Eukaryota</taxon>
        <taxon>Metazoa</taxon>
        <taxon>Chordata</taxon>
        <taxon>Craniata</taxon>
        <taxon>Vertebrata</taxon>
        <taxon>Euteleostomi</taxon>
        <taxon>Amphibia</taxon>
        <taxon>Batrachia</taxon>
        <taxon>Anura</taxon>
        <taxon>Neobatrachia</taxon>
        <taxon>Ranoidea</taxon>
        <taxon>Ranidae</taxon>
        <taxon>Staurois</taxon>
    </lineage>
</organism>
<dbReference type="PROSITE" id="PS00135">
    <property type="entry name" value="TRYPSIN_SER"/>
    <property type="match status" value="1"/>
</dbReference>
<feature type="non-terminal residue" evidence="3">
    <location>
        <position position="1"/>
    </location>
</feature>